<dbReference type="InterPro" id="IPR001451">
    <property type="entry name" value="Hexapep"/>
</dbReference>
<protein>
    <recommendedName>
        <fullName evidence="3">Dynactin subunit 6</fullName>
    </recommendedName>
</protein>
<dbReference type="GO" id="GO:0007052">
    <property type="term" value="P:mitotic spindle organization"/>
    <property type="evidence" value="ECO:0007669"/>
    <property type="project" value="TreeGrafter"/>
</dbReference>
<evidence type="ECO:0000256" key="5">
    <source>
        <dbReference type="ARBA" id="ARBA00023212"/>
    </source>
</evidence>
<dbReference type="OrthoDB" id="2355at2759"/>
<evidence type="ECO:0000313" key="8">
    <source>
        <dbReference type="Proteomes" id="UP000193719"/>
    </source>
</evidence>
<dbReference type="Gene3D" id="2.160.10.10">
    <property type="entry name" value="Hexapeptide repeat proteins"/>
    <property type="match status" value="1"/>
</dbReference>
<keyword evidence="8" id="KW-1185">Reference proteome</keyword>
<dbReference type="InterPro" id="IPR027777">
    <property type="entry name" value="DCTN6"/>
</dbReference>
<reference evidence="7 8" key="2">
    <citation type="submission" date="2016-08" db="EMBL/GenBank/DDBJ databases">
        <title>Pervasive Adenine N6-methylation of Active Genes in Fungi.</title>
        <authorList>
            <consortium name="DOE Joint Genome Institute"/>
            <person name="Mondo S.J."/>
            <person name="Dannebaum R.O."/>
            <person name="Kuo R.C."/>
            <person name="Labutti K."/>
            <person name="Haridas S."/>
            <person name="Kuo A."/>
            <person name="Salamov A."/>
            <person name="Ahrendt S.R."/>
            <person name="Lipzen A."/>
            <person name="Sullivan W."/>
            <person name="Andreopoulos W.B."/>
            <person name="Clum A."/>
            <person name="Lindquist E."/>
            <person name="Daum C."/>
            <person name="Ramamoorthy G.K."/>
            <person name="Gryganskyi A."/>
            <person name="Culley D."/>
            <person name="Magnuson J.K."/>
            <person name="James T.Y."/>
            <person name="O'Malley M.A."/>
            <person name="Stajich J.E."/>
            <person name="Spatafora J.W."/>
            <person name="Visel A."/>
            <person name="Grigoriev I.V."/>
        </authorList>
    </citation>
    <scope>NUCLEOTIDE SEQUENCE [LARGE SCALE GENOMIC DNA]</scope>
    <source>
        <strain evidence="8">finn</strain>
    </source>
</reference>
<evidence type="ECO:0000256" key="1">
    <source>
        <dbReference type="ARBA" id="ARBA00004245"/>
    </source>
</evidence>
<keyword evidence="5" id="KW-0206">Cytoskeleton</keyword>
<dbReference type="AlphaFoldDB" id="A0A1Y1VH62"/>
<evidence type="ECO:0000256" key="4">
    <source>
        <dbReference type="ARBA" id="ARBA00022490"/>
    </source>
</evidence>
<dbReference type="GO" id="GO:0005869">
    <property type="term" value="C:dynactin complex"/>
    <property type="evidence" value="ECO:0007669"/>
    <property type="project" value="InterPro"/>
</dbReference>
<dbReference type="GO" id="GO:0070840">
    <property type="term" value="F:dynein complex binding"/>
    <property type="evidence" value="ECO:0007669"/>
    <property type="project" value="TreeGrafter"/>
</dbReference>
<dbReference type="Pfam" id="PF00132">
    <property type="entry name" value="Hexapep"/>
    <property type="match status" value="1"/>
</dbReference>
<dbReference type="SUPFAM" id="SSF51161">
    <property type="entry name" value="Trimeric LpxA-like enzymes"/>
    <property type="match status" value="1"/>
</dbReference>
<name>A0A1Y1VH62_9FUNG</name>
<evidence type="ECO:0000256" key="6">
    <source>
        <dbReference type="ARBA" id="ARBA00034687"/>
    </source>
</evidence>
<comment type="caution">
    <text evidence="7">The sequence shown here is derived from an EMBL/GenBank/DDBJ whole genome shotgun (WGS) entry which is preliminary data.</text>
</comment>
<comment type="function">
    <text evidence="6">Part of the dynactin complex that activates the molecular motor dynein for ultra-processive transport along microtubules.</text>
</comment>
<dbReference type="STRING" id="1754191.A0A1Y1VH62"/>
<dbReference type="PANTHER" id="PTHR13072:SF0">
    <property type="entry name" value="DYNACTIN SUBUNIT 6"/>
    <property type="match status" value="1"/>
</dbReference>
<keyword evidence="4" id="KW-0963">Cytoplasm</keyword>
<reference evidence="7 8" key="1">
    <citation type="submission" date="2016-08" db="EMBL/GenBank/DDBJ databases">
        <title>Genomes of anaerobic fungi encode conserved fungal cellulosomes for biomass hydrolysis.</title>
        <authorList>
            <consortium name="DOE Joint Genome Institute"/>
            <person name="Haitjema C.H."/>
            <person name="Gilmore S.P."/>
            <person name="Henske J.K."/>
            <person name="Solomon K.V."/>
            <person name="De Groot R."/>
            <person name="Kuo A."/>
            <person name="Mondo S.J."/>
            <person name="Salamov A.A."/>
            <person name="Labutti K."/>
            <person name="Zhao Z."/>
            <person name="Chiniquy J."/>
            <person name="Barry K."/>
            <person name="Brewer H.M."/>
            <person name="Purvine S.O."/>
            <person name="Wright A.T."/>
            <person name="Boxma B."/>
            <person name="Van Alen T."/>
            <person name="Hackstein J.H."/>
            <person name="Baker S.E."/>
            <person name="Grigoriev I.V."/>
            <person name="O'Malley M.A."/>
        </authorList>
    </citation>
    <scope>NUCLEOTIDE SEQUENCE [LARGE SCALE GENOMIC DNA]</scope>
    <source>
        <strain evidence="8">finn</strain>
    </source>
</reference>
<comment type="similarity">
    <text evidence="2">Belongs to the dynactin subunits 5/6 family. Dynactin subunit 6 subfamily.</text>
</comment>
<comment type="subcellular location">
    <subcellularLocation>
        <location evidence="1">Cytoplasm</location>
        <location evidence="1">Cytoskeleton</location>
    </subcellularLocation>
</comment>
<accession>A0A1Y1VH62</accession>
<gene>
    <name evidence="7" type="ORF">BCR36DRAFT_581221</name>
</gene>
<dbReference type="EMBL" id="MCFH01000008">
    <property type="protein sequence ID" value="ORX56075.1"/>
    <property type="molecule type" value="Genomic_DNA"/>
</dbReference>
<sequence length="168" mass="19163">MTEKQNLIPDKNCISRDIIYDGDIKLGKGNIIHPKAYFKTLGGPIIIGSYNIFEERVVIINERKEPLIIGDYNLFEVGTVIQSSNIGNNCNFQPRATAEDGSKIGDNCIIGPKCYVPTKTELPDNTTLYGANKRRKYIPIKDMQQNLHLRHLSYLHEYLPKHNRCMNL</sequence>
<proteinExistence type="inferred from homology"/>
<dbReference type="Proteomes" id="UP000193719">
    <property type="component" value="Unassembled WGS sequence"/>
</dbReference>
<evidence type="ECO:0000313" key="7">
    <source>
        <dbReference type="EMBL" id="ORX56075.1"/>
    </source>
</evidence>
<dbReference type="PANTHER" id="PTHR13072">
    <property type="entry name" value="DYNACTIN 6"/>
    <property type="match status" value="1"/>
</dbReference>
<evidence type="ECO:0000256" key="3">
    <source>
        <dbReference type="ARBA" id="ARBA00016573"/>
    </source>
</evidence>
<organism evidence="7 8">
    <name type="scientific">Piromyces finnis</name>
    <dbReference type="NCBI Taxonomy" id="1754191"/>
    <lineage>
        <taxon>Eukaryota</taxon>
        <taxon>Fungi</taxon>
        <taxon>Fungi incertae sedis</taxon>
        <taxon>Chytridiomycota</taxon>
        <taxon>Chytridiomycota incertae sedis</taxon>
        <taxon>Neocallimastigomycetes</taxon>
        <taxon>Neocallimastigales</taxon>
        <taxon>Neocallimastigaceae</taxon>
        <taxon>Piromyces</taxon>
    </lineage>
</organism>
<dbReference type="InterPro" id="IPR011004">
    <property type="entry name" value="Trimer_LpxA-like_sf"/>
</dbReference>
<evidence type="ECO:0000256" key="2">
    <source>
        <dbReference type="ARBA" id="ARBA00007719"/>
    </source>
</evidence>